<sequence length="68" mass="6852">MVTMSLFFVLLVAVVVGVWLKKLSNGSLILGILFGLSLAATSFGAPVLDAFQSLLNGLVSGVASVAGA</sequence>
<dbReference type="EMBL" id="JAKGSG010000040">
    <property type="protein sequence ID" value="MCF4122190.1"/>
    <property type="molecule type" value="Genomic_DNA"/>
</dbReference>
<evidence type="ECO:0000256" key="1">
    <source>
        <dbReference type="SAM" id="Phobius"/>
    </source>
</evidence>
<name>A0AA41U894_9MICO</name>
<keyword evidence="1" id="KW-0472">Membrane</keyword>
<keyword evidence="3" id="KW-1185">Reference proteome</keyword>
<dbReference type="RefSeq" id="WP_236089986.1">
    <property type="nucleotide sequence ID" value="NZ_JAKGSG010000040.1"/>
</dbReference>
<keyword evidence="1" id="KW-0812">Transmembrane</keyword>
<comment type="caution">
    <text evidence="2">The sequence shown here is derived from an EMBL/GenBank/DDBJ whole genome shotgun (WGS) entry which is preliminary data.</text>
</comment>
<dbReference type="AlphaFoldDB" id="A0AA41U894"/>
<gene>
    <name evidence="2" type="ORF">L1785_14510</name>
</gene>
<evidence type="ECO:0000313" key="2">
    <source>
        <dbReference type="EMBL" id="MCF4122190.1"/>
    </source>
</evidence>
<proteinExistence type="predicted"/>
<feature type="transmembrane region" description="Helical" evidence="1">
    <location>
        <begin position="27"/>
        <end position="48"/>
    </location>
</feature>
<protein>
    <submittedName>
        <fullName evidence="2">Uncharacterized protein</fullName>
    </submittedName>
</protein>
<dbReference type="Proteomes" id="UP001165405">
    <property type="component" value="Unassembled WGS sequence"/>
</dbReference>
<accession>A0AA41U894</accession>
<organism evidence="2 3">
    <name type="scientific">Antribacter soli</name>
    <dbReference type="NCBI Taxonomy" id="2910976"/>
    <lineage>
        <taxon>Bacteria</taxon>
        <taxon>Bacillati</taxon>
        <taxon>Actinomycetota</taxon>
        <taxon>Actinomycetes</taxon>
        <taxon>Micrococcales</taxon>
        <taxon>Promicromonosporaceae</taxon>
        <taxon>Antribacter</taxon>
    </lineage>
</organism>
<evidence type="ECO:0000313" key="3">
    <source>
        <dbReference type="Proteomes" id="UP001165405"/>
    </source>
</evidence>
<keyword evidence="1" id="KW-1133">Transmembrane helix</keyword>
<reference evidence="2" key="1">
    <citation type="submission" date="2022-01" db="EMBL/GenBank/DDBJ databases">
        <title>Antribacter sp. nov., isolated from Guizhou of China.</title>
        <authorList>
            <person name="Chengliang C."/>
            <person name="Ya Z."/>
        </authorList>
    </citation>
    <scope>NUCLEOTIDE SEQUENCE</scope>
    <source>
        <strain evidence="2">KLBMP 9083</strain>
    </source>
</reference>